<accession>A0A6A2X0K1</accession>
<dbReference type="Pfam" id="PF09279">
    <property type="entry name" value="EF-hand_like"/>
    <property type="match status" value="1"/>
</dbReference>
<evidence type="ECO:0000256" key="3">
    <source>
        <dbReference type="SAM" id="MobiDB-lite"/>
    </source>
</evidence>
<dbReference type="EC" id="3.1.4.11" evidence="2"/>
<dbReference type="Pfam" id="PF00387">
    <property type="entry name" value="PI-PLC-Y"/>
    <property type="match status" value="1"/>
</dbReference>
<sequence length="478" mass="55246">MSKQTYRVCFCFRRRFRVTVSEAPEEIKELFEHYSDNGLMDADGLQRFLVEVQKEDKATTEDARKIIDSVKHFHRKGLNLEAFFKYLFGDINPPLASLGVHHDMNAPLSYFIHTGHNSYLTGNQLSSDCSDVPIINALKRGVRVIELDIWPNSTKDNVDVLHGRIPVITLEDHLTPELQAKVAEMVSQTFGDILFSPGSECLKEFPSPESLKKRIIISTKPPKEYLEAKEVKDKENESRRGKVPMKKLGEKKFQTLTKQNTRSLDDLDEEDEEDTDDGDKSQHALAPEYKRLIAIHAGKPKGGLEECLRVDPDKVRRLSMSEQHLKRLQLLMERNCQRNILRVYPKGTRVDSSNYNPLIGWMHGAQMVAFNMQVTVYMGEGWYYFHHTHFDAYSPPDFYARVSGDCWSSGRFCDEKTKTLEDNWVPSWNEEFEFRLTVRNLLFSVSRCTNMTCPKRMTLEANMPTDYGAKKWYPSCFT</sequence>
<name>A0A6A2X0K1_HIBSY</name>
<dbReference type="Pfam" id="PF00388">
    <property type="entry name" value="PI-PLC-X"/>
    <property type="match status" value="2"/>
</dbReference>
<evidence type="ECO:0000256" key="1">
    <source>
        <dbReference type="ARBA" id="ARBA00004202"/>
    </source>
</evidence>
<dbReference type="Proteomes" id="UP000436088">
    <property type="component" value="Unassembled WGS sequence"/>
</dbReference>
<dbReference type="GO" id="GO:0051209">
    <property type="term" value="P:release of sequestered calcium ion into cytosol"/>
    <property type="evidence" value="ECO:0007669"/>
    <property type="project" value="TreeGrafter"/>
</dbReference>
<keyword evidence="2" id="KW-0442">Lipid degradation</keyword>
<comment type="catalytic activity">
    <reaction evidence="2">
        <text>a 1,2-diacyl-sn-glycero-3-phospho-(1D-myo-inositol-4,5-bisphosphate) + H2O = 1D-myo-inositol 1,4,5-trisphosphate + a 1,2-diacyl-sn-glycerol + H(+)</text>
        <dbReference type="Rhea" id="RHEA:33179"/>
        <dbReference type="ChEBI" id="CHEBI:15377"/>
        <dbReference type="ChEBI" id="CHEBI:15378"/>
        <dbReference type="ChEBI" id="CHEBI:17815"/>
        <dbReference type="ChEBI" id="CHEBI:58456"/>
        <dbReference type="ChEBI" id="CHEBI:203600"/>
        <dbReference type="EC" id="3.1.4.11"/>
    </reaction>
</comment>
<dbReference type="EMBL" id="VEPZ02001779">
    <property type="protein sequence ID" value="KAE8655446.1"/>
    <property type="molecule type" value="Genomic_DNA"/>
</dbReference>
<evidence type="ECO:0000256" key="2">
    <source>
        <dbReference type="RuleBase" id="RU361133"/>
    </source>
</evidence>
<dbReference type="InterPro" id="IPR035892">
    <property type="entry name" value="C2_domain_sf"/>
</dbReference>
<feature type="compositionally biased region" description="Basic and acidic residues" evidence="3">
    <location>
        <begin position="230"/>
        <end position="240"/>
    </location>
</feature>
<dbReference type="GO" id="GO:0005886">
    <property type="term" value="C:plasma membrane"/>
    <property type="evidence" value="ECO:0007669"/>
    <property type="project" value="UniProtKB-SubCell"/>
</dbReference>
<evidence type="ECO:0000313" key="5">
    <source>
        <dbReference type="EMBL" id="KAE8655446.1"/>
    </source>
</evidence>
<feature type="domain" description="PI-PLC Y-box" evidence="4">
    <location>
        <begin position="337"/>
        <end position="373"/>
    </location>
</feature>
<dbReference type="SMART" id="SM00148">
    <property type="entry name" value="PLCXc"/>
    <property type="match status" value="1"/>
</dbReference>
<dbReference type="InterPro" id="IPR000909">
    <property type="entry name" value="PLipase_C_PInositol-sp_X_dom"/>
</dbReference>
<dbReference type="PRINTS" id="PR00390">
    <property type="entry name" value="PHPHLIPASEC"/>
</dbReference>
<dbReference type="InterPro" id="IPR015359">
    <property type="entry name" value="PLC_EF-hand-like"/>
</dbReference>
<organism evidence="5 6">
    <name type="scientific">Hibiscus syriacus</name>
    <name type="common">Rose of Sharon</name>
    <dbReference type="NCBI Taxonomy" id="106335"/>
    <lineage>
        <taxon>Eukaryota</taxon>
        <taxon>Viridiplantae</taxon>
        <taxon>Streptophyta</taxon>
        <taxon>Embryophyta</taxon>
        <taxon>Tracheophyta</taxon>
        <taxon>Spermatophyta</taxon>
        <taxon>Magnoliopsida</taxon>
        <taxon>eudicotyledons</taxon>
        <taxon>Gunneridae</taxon>
        <taxon>Pentapetalae</taxon>
        <taxon>rosids</taxon>
        <taxon>malvids</taxon>
        <taxon>Malvales</taxon>
        <taxon>Malvaceae</taxon>
        <taxon>Malvoideae</taxon>
        <taxon>Hibiscus</taxon>
    </lineage>
</organism>
<dbReference type="SUPFAM" id="SSF47473">
    <property type="entry name" value="EF-hand"/>
    <property type="match status" value="1"/>
</dbReference>
<dbReference type="Gene3D" id="3.20.20.190">
    <property type="entry name" value="Phosphatidylinositol (PI) phosphodiesterase"/>
    <property type="match status" value="1"/>
</dbReference>
<evidence type="ECO:0000259" key="4">
    <source>
        <dbReference type="PROSITE" id="PS50008"/>
    </source>
</evidence>
<dbReference type="AlphaFoldDB" id="A0A6A2X0K1"/>
<dbReference type="SMART" id="SM00149">
    <property type="entry name" value="PLCYc"/>
    <property type="match status" value="1"/>
</dbReference>
<feature type="region of interest" description="Disordered" evidence="3">
    <location>
        <begin position="230"/>
        <end position="283"/>
    </location>
</feature>
<dbReference type="GO" id="GO:0016042">
    <property type="term" value="P:lipid catabolic process"/>
    <property type="evidence" value="ECO:0007669"/>
    <property type="project" value="UniProtKB-KW"/>
</dbReference>
<dbReference type="Gene3D" id="1.10.238.10">
    <property type="entry name" value="EF-hand"/>
    <property type="match status" value="1"/>
</dbReference>
<dbReference type="PANTHER" id="PTHR10336">
    <property type="entry name" value="PHOSPHOINOSITIDE-SPECIFIC PHOSPHOLIPASE C FAMILY PROTEIN"/>
    <property type="match status" value="1"/>
</dbReference>
<dbReference type="InterPro" id="IPR017946">
    <property type="entry name" value="PLC-like_Pdiesterase_TIM-brl"/>
</dbReference>
<dbReference type="PROSITE" id="PS50008">
    <property type="entry name" value="PIPLC_Y_DOMAIN"/>
    <property type="match status" value="1"/>
</dbReference>
<dbReference type="GO" id="GO:0048015">
    <property type="term" value="P:phosphatidylinositol-mediated signaling"/>
    <property type="evidence" value="ECO:0007669"/>
    <property type="project" value="TreeGrafter"/>
</dbReference>
<dbReference type="PANTHER" id="PTHR10336:SF154">
    <property type="entry name" value="PHOSPHOINOSITIDE PHOSPHOLIPASE C 2"/>
    <property type="match status" value="1"/>
</dbReference>
<dbReference type="InterPro" id="IPR011992">
    <property type="entry name" value="EF-hand-dom_pair"/>
</dbReference>
<keyword evidence="2" id="KW-0443">Lipid metabolism</keyword>
<dbReference type="InterPro" id="IPR001192">
    <property type="entry name" value="PI-PLC_fam"/>
</dbReference>
<proteinExistence type="predicted"/>
<feature type="compositionally biased region" description="Acidic residues" evidence="3">
    <location>
        <begin position="266"/>
        <end position="277"/>
    </location>
</feature>
<evidence type="ECO:0000313" key="6">
    <source>
        <dbReference type="Proteomes" id="UP000436088"/>
    </source>
</evidence>
<dbReference type="SUPFAM" id="SSF51695">
    <property type="entry name" value="PLC-like phosphodiesterases"/>
    <property type="match status" value="1"/>
</dbReference>
<dbReference type="InterPro" id="IPR001711">
    <property type="entry name" value="PLipase_C_Pinositol-sp_Y"/>
</dbReference>
<comment type="subcellular location">
    <subcellularLocation>
        <location evidence="1">Cell membrane</location>
        <topology evidence="1">Peripheral membrane protein</topology>
    </subcellularLocation>
</comment>
<dbReference type="GO" id="GO:0004435">
    <property type="term" value="F:phosphatidylinositol-4,5-bisphosphate phospholipase C activity"/>
    <property type="evidence" value="ECO:0007669"/>
    <property type="project" value="UniProtKB-EC"/>
</dbReference>
<gene>
    <name evidence="5" type="ORF">F3Y22_tig00117027pilonHSYRG00055</name>
</gene>
<protein>
    <recommendedName>
        <fullName evidence="2">Phosphoinositide phospholipase C</fullName>
        <ecNumber evidence="2">3.1.4.11</ecNumber>
    </recommendedName>
</protein>
<dbReference type="PROSITE" id="PS50007">
    <property type="entry name" value="PIPLC_X_DOMAIN"/>
    <property type="match status" value="1"/>
</dbReference>
<keyword evidence="6" id="KW-1185">Reference proteome</keyword>
<reference evidence="5" key="1">
    <citation type="submission" date="2019-09" db="EMBL/GenBank/DDBJ databases">
        <title>Draft genome information of white flower Hibiscus syriacus.</title>
        <authorList>
            <person name="Kim Y.-M."/>
        </authorList>
    </citation>
    <scope>NUCLEOTIDE SEQUENCE [LARGE SCALE GENOMIC DNA]</scope>
    <source>
        <strain evidence="5">YM2019G1</strain>
    </source>
</reference>
<keyword evidence="2" id="KW-0378">Hydrolase</keyword>
<dbReference type="SUPFAM" id="SSF49562">
    <property type="entry name" value="C2 domain (Calcium/lipid-binding domain, CaLB)"/>
    <property type="match status" value="1"/>
</dbReference>
<comment type="caution">
    <text evidence="5">The sequence shown here is derived from an EMBL/GenBank/DDBJ whole genome shotgun (WGS) entry which is preliminary data.</text>
</comment>